<proteinExistence type="predicted"/>
<reference evidence="2 3" key="1">
    <citation type="journal article" date="2013" name="ISME J.">
        <title>Metabolic model for the filamentous 'Candidatus Microthrix parvicella' based on genomic and metagenomic analyses.</title>
        <authorList>
            <person name="Jon McIlroy S."/>
            <person name="Kristiansen R."/>
            <person name="Albertsen M."/>
            <person name="Michael Karst S."/>
            <person name="Rossetti S."/>
            <person name="Lund Nielsen J."/>
            <person name="Tandoi V."/>
            <person name="James Seviour R."/>
            <person name="Nielsen P.H."/>
        </authorList>
    </citation>
    <scope>NUCLEOTIDE SEQUENCE [LARGE SCALE GENOMIC DNA]</scope>
    <source>
        <strain evidence="2 3">RN1</strain>
    </source>
</reference>
<dbReference type="EMBL" id="CANL01000018">
    <property type="protein sequence ID" value="CCM63593.1"/>
    <property type="molecule type" value="Genomic_DNA"/>
</dbReference>
<dbReference type="InterPro" id="IPR008912">
    <property type="entry name" value="Uncharacterised_CoxE"/>
</dbReference>
<gene>
    <name evidence="2" type="ORF">BN381_250086</name>
</gene>
<dbReference type="CDD" id="cd00198">
    <property type="entry name" value="vWFA"/>
    <property type="match status" value="1"/>
</dbReference>
<organism evidence="2 3">
    <name type="scientific">Candidatus Neomicrothrix parvicella RN1</name>
    <dbReference type="NCBI Taxonomy" id="1229780"/>
    <lineage>
        <taxon>Bacteria</taxon>
        <taxon>Bacillati</taxon>
        <taxon>Actinomycetota</taxon>
        <taxon>Acidimicrobiia</taxon>
        <taxon>Acidimicrobiales</taxon>
        <taxon>Microthrixaceae</taxon>
        <taxon>Candidatus Neomicrothrix</taxon>
    </lineage>
</organism>
<dbReference type="eggNOG" id="COG2304">
    <property type="taxonomic scope" value="Bacteria"/>
</dbReference>
<dbReference type="InterPro" id="IPR036465">
    <property type="entry name" value="vWFA_dom_sf"/>
</dbReference>
<feature type="region of interest" description="Disordered" evidence="1">
    <location>
        <begin position="1"/>
        <end position="22"/>
    </location>
</feature>
<dbReference type="STRING" id="1229780.BN381_250086"/>
<dbReference type="AlphaFoldDB" id="R4YYV9"/>
<accession>R4YYV9</accession>
<evidence type="ECO:0000313" key="2">
    <source>
        <dbReference type="EMBL" id="CCM63593.1"/>
    </source>
</evidence>
<name>R4YYV9_9ACTN</name>
<dbReference type="SUPFAM" id="SSF53300">
    <property type="entry name" value="vWA-like"/>
    <property type="match status" value="1"/>
</dbReference>
<dbReference type="OrthoDB" id="3637086at2"/>
<sequence length="302" mass="31214">MAEAVANAARRTTSRSELAQHQGFAEVSPELGVLDDEAFDRLLAEDPNHAMALLADLVGATDPTLRRLAARLAGRVTTDLARSGPAPRTGRGVGRLARRRASVAEGDLDLDASMDAILTSRVTGAAAPPDELTVAAWERPGTALCLVVDRSGSMLGSRLATAAVIASTVVLSRPTDASVLAIAREALVVRPQGSSRSAEQVVDDLLVLRGHGVTDLSLALDAAAHQLARSDARRKVCLVLSDCRSTAGPEPTATARLFEELVLLPPKDDVADATALAEATGALLIPVAGPTDAPAVIRAALA</sequence>
<dbReference type="Gene3D" id="3.40.50.410">
    <property type="entry name" value="von Willebrand factor, type A domain"/>
    <property type="match status" value="1"/>
</dbReference>
<dbReference type="Pfam" id="PF05762">
    <property type="entry name" value="VWA_CoxE"/>
    <property type="match status" value="1"/>
</dbReference>
<evidence type="ECO:0000256" key="1">
    <source>
        <dbReference type="SAM" id="MobiDB-lite"/>
    </source>
</evidence>
<keyword evidence="3" id="KW-1185">Reference proteome</keyword>
<comment type="caution">
    <text evidence="2">The sequence shown here is derived from an EMBL/GenBank/DDBJ whole genome shotgun (WGS) entry which is preliminary data.</text>
</comment>
<evidence type="ECO:0000313" key="3">
    <source>
        <dbReference type="Proteomes" id="UP000018291"/>
    </source>
</evidence>
<protein>
    <submittedName>
        <fullName evidence="2">Uncharacterized protein</fullName>
    </submittedName>
</protein>
<dbReference type="RefSeq" id="WP_012226371.1">
    <property type="nucleotide sequence ID" value="NZ_HG422565.1"/>
</dbReference>
<dbReference type="HOGENOM" id="CLU_081545_0_0_11"/>
<dbReference type="Proteomes" id="UP000018291">
    <property type="component" value="Unassembled WGS sequence"/>
</dbReference>